<name>A0ABP9HIL9_9FLAO</name>
<dbReference type="EMBL" id="BAABJK010000007">
    <property type="protein sequence ID" value="GAA4971668.1"/>
    <property type="molecule type" value="Genomic_DNA"/>
</dbReference>
<comment type="caution">
    <text evidence="1">The sequence shown here is derived from an EMBL/GenBank/DDBJ whole genome shotgun (WGS) entry which is preliminary data.</text>
</comment>
<gene>
    <name evidence="1" type="ORF">GCM10023315_22210</name>
</gene>
<organism evidence="1 2">
    <name type="scientific">Algibacter aquimarinus</name>
    <dbReference type="NCBI Taxonomy" id="1136748"/>
    <lineage>
        <taxon>Bacteria</taxon>
        <taxon>Pseudomonadati</taxon>
        <taxon>Bacteroidota</taxon>
        <taxon>Flavobacteriia</taxon>
        <taxon>Flavobacteriales</taxon>
        <taxon>Flavobacteriaceae</taxon>
        <taxon>Algibacter</taxon>
    </lineage>
</organism>
<proteinExistence type="predicted"/>
<reference evidence="2" key="1">
    <citation type="journal article" date="2019" name="Int. J. Syst. Evol. Microbiol.">
        <title>The Global Catalogue of Microorganisms (GCM) 10K type strain sequencing project: providing services to taxonomists for standard genome sequencing and annotation.</title>
        <authorList>
            <consortium name="The Broad Institute Genomics Platform"/>
            <consortium name="The Broad Institute Genome Sequencing Center for Infectious Disease"/>
            <person name="Wu L."/>
            <person name="Ma J."/>
        </authorList>
    </citation>
    <scope>NUCLEOTIDE SEQUENCE [LARGE SCALE GENOMIC DNA]</scope>
    <source>
        <strain evidence="2">JCM 18287</strain>
    </source>
</reference>
<sequence length="72" mass="7998">MESKTLKSIAHQNVLTEKPSINLSAKRIINAFITNRNKPNVTIVMGNVKMTKIGLTKRFNKDKTTATIIAVT</sequence>
<accession>A0ABP9HIL9</accession>
<dbReference type="Proteomes" id="UP001501692">
    <property type="component" value="Unassembled WGS sequence"/>
</dbReference>
<protein>
    <submittedName>
        <fullName evidence="1">Uncharacterized protein</fullName>
    </submittedName>
</protein>
<evidence type="ECO:0000313" key="2">
    <source>
        <dbReference type="Proteomes" id="UP001501692"/>
    </source>
</evidence>
<keyword evidence="2" id="KW-1185">Reference proteome</keyword>
<evidence type="ECO:0000313" key="1">
    <source>
        <dbReference type="EMBL" id="GAA4971668.1"/>
    </source>
</evidence>